<feature type="transmembrane region" description="Helical" evidence="8">
    <location>
        <begin position="48"/>
        <end position="67"/>
    </location>
</feature>
<dbReference type="PANTHER" id="PTHR32196:SF21">
    <property type="entry name" value="ABC TRANSPORTER PERMEASE PROTEIN YPHD-RELATED"/>
    <property type="match status" value="1"/>
</dbReference>
<keyword evidence="3" id="KW-1003">Cell membrane</keyword>
<evidence type="ECO:0000313" key="10">
    <source>
        <dbReference type="Proteomes" id="UP000502298"/>
    </source>
</evidence>
<keyword evidence="6 8" id="KW-1133">Transmembrane helix</keyword>
<evidence type="ECO:0000313" key="9">
    <source>
        <dbReference type="EMBL" id="QJC22121.1"/>
    </source>
</evidence>
<dbReference type="CDD" id="cd06579">
    <property type="entry name" value="TM_PBP1_transp_AraH_like"/>
    <property type="match status" value="1"/>
</dbReference>
<evidence type="ECO:0000256" key="2">
    <source>
        <dbReference type="ARBA" id="ARBA00022448"/>
    </source>
</evidence>
<dbReference type="Proteomes" id="UP000502298">
    <property type="component" value="Chromosome"/>
</dbReference>
<dbReference type="Pfam" id="PF02653">
    <property type="entry name" value="BPD_transp_2"/>
    <property type="match status" value="1"/>
</dbReference>
<dbReference type="AlphaFoldDB" id="A0A6H2EM28"/>
<feature type="transmembrane region" description="Helical" evidence="8">
    <location>
        <begin position="251"/>
        <end position="267"/>
    </location>
</feature>
<feature type="transmembrane region" description="Helical" evidence="8">
    <location>
        <begin position="100"/>
        <end position="129"/>
    </location>
</feature>
<comment type="subcellular location">
    <subcellularLocation>
        <location evidence="1">Cell membrane</location>
        <topology evidence="1">Multi-pass membrane protein</topology>
    </subcellularLocation>
</comment>
<sequence length="339" mass="35402">MTPNNLYTKLLNSMGSRHSFVRLVVVTVGIFILFSILNPAVFLSGANFQFILLATPELALLAMAISVTMLTAGIDLSVVGISNVSAIIAAQLMISSGSNLSVPIAVLVAVLVGALCGLCNALLIAGLNVPPILATLGTQQLFSGIALVLSGGSILTNLPTAFTNIALITVAGIPLIFMLMVVIALIIGVLVSKTKLGFQMRMVGANPVAADYSGINRIKVLTFTYLTSGVLAGIAGLIISSRASGANSQYGTTYILLAIVIAVLAGVDPEGGYITVAGVVIAVLTLQMLSTGLLSIQNSPHIVNIMQGALLIFIVAINTWGSRLREILFKWISKRRERV</sequence>
<proteinExistence type="predicted"/>
<dbReference type="EMBL" id="CP050804">
    <property type="protein sequence ID" value="QJC22121.1"/>
    <property type="molecule type" value="Genomic_DNA"/>
</dbReference>
<dbReference type="GO" id="GO:0005886">
    <property type="term" value="C:plasma membrane"/>
    <property type="evidence" value="ECO:0007669"/>
    <property type="project" value="UniProtKB-SubCell"/>
</dbReference>
<feature type="transmembrane region" description="Helical" evidence="8">
    <location>
        <begin position="165"/>
        <end position="191"/>
    </location>
</feature>
<feature type="transmembrane region" description="Helical" evidence="8">
    <location>
        <begin position="20"/>
        <end position="42"/>
    </location>
</feature>
<feature type="transmembrane region" description="Helical" evidence="8">
    <location>
        <begin position="302"/>
        <end position="321"/>
    </location>
</feature>
<keyword evidence="2" id="KW-0813">Transport</keyword>
<accession>A0A6H2EM28</accession>
<evidence type="ECO:0000256" key="4">
    <source>
        <dbReference type="ARBA" id="ARBA00022519"/>
    </source>
</evidence>
<dbReference type="PANTHER" id="PTHR32196">
    <property type="entry name" value="ABC TRANSPORTER PERMEASE PROTEIN YPHD-RELATED-RELATED"/>
    <property type="match status" value="1"/>
</dbReference>
<gene>
    <name evidence="9" type="ORF">HC352_06095</name>
</gene>
<keyword evidence="10" id="KW-1185">Reference proteome</keyword>
<dbReference type="GO" id="GO:0022857">
    <property type="term" value="F:transmembrane transporter activity"/>
    <property type="evidence" value="ECO:0007669"/>
    <property type="project" value="InterPro"/>
</dbReference>
<keyword evidence="7 8" id="KW-0472">Membrane</keyword>
<protein>
    <submittedName>
        <fullName evidence="9">ABC transporter permease</fullName>
    </submittedName>
</protein>
<keyword evidence="4" id="KW-0997">Cell inner membrane</keyword>
<dbReference type="RefSeq" id="WP_168918052.1">
    <property type="nucleotide sequence ID" value="NZ_CP050804.1"/>
</dbReference>
<reference evidence="9 10" key="1">
    <citation type="submission" date="2020-03" db="EMBL/GenBank/DDBJ databases">
        <title>Complete genome of Arcanobacterium buesumensis sp. nov. strain 2701.</title>
        <authorList>
            <person name="Borowiak M."/>
            <person name="Alssahen M."/>
            <person name="Laemmler C."/>
            <person name="Malorny B."/>
            <person name="Hassan A."/>
            <person name="Prenger-Berninghoff E."/>
            <person name="Ploetz M."/>
            <person name="Abdulmawjood A."/>
        </authorList>
    </citation>
    <scope>NUCLEOTIDE SEQUENCE [LARGE SCALE GENOMIC DNA]</scope>
    <source>
        <strain evidence="9 10">2701</strain>
    </source>
</reference>
<evidence type="ECO:0000256" key="3">
    <source>
        <dbReference type="ARBA" id="ARBA00022475"/>
    </source>
</evidence>
<dbReference type="KEGG" id="arca:HC352_06095"/>
<organism evidence="9 10">
    <name type="scientific">Arcanobacterium buesumense</name>
    <dbReference type="NCBI Taxonomy" id="2722751"/>
    <lineage>
        <taxon>Bacteria</taxon>
        <taxon>Bacillati</taxon>
        <taxon>Actinomycetota</taxon>
        <taxon>Actinomycetes</taxon>
        <taxon>Actinomycetales</taxon>
        <taxon>Actinomycetaceae</taxon>
        <taxon>Arcanobacterium</taxon>
    </lineage>
</organism>
<evidence type="ECO:0000256" key="8">
    <source>
        <dbReference type="SAM" id="Phobius"/>
    </source>
</evidence>
<evidence type="ECO:0000256" key="1">
    <source>
        <dbReference type="ARBA" id="ARBA00004651"/>
    </source>
</evidence>
<feature type="transmembrane region" description="Helical" evidence="8">
    <location>
        <begin position="141"/>
        <end position="159"/>
    </location>
</feature>
<feature type="transmembrane region" description="Helical" evidence="8">
    <location>
        <begin position="274"/>
        <end position="296"/>
    </location>
</feature>
<name>A0A6H2EM28_9ACTO</name>
<feature type="transmembrane region" description="Helical" evidence="8">
    <location>
        <begin position="74"/>
        <end position="94"/>
    </location>
</feature>
<keyword evidence="5 8" id="KW-0812">Transmembrane</keyword>
<dbReference type="InterPro" id="IPR001851">
    <property type="entry name" value="ABC_transp_permease"/>
</dbReference>
<evidence type="ECO:0000256" key="6">
    <source>
        <dbReference type="ARBA" id="ARBA00022989"/>
    </source>
</evidence>
<evidence type="ECO:0000256" key="5">
    <source>
        <dbReference type="ARBA" id="ARBA00022692"/>
    </source>
</evidence>
<feature type="transmembrane region" description="Helical" evidence="8">
    <location>
        <begin position="220"/>
        <end position="239"/>
    </location>
</feature>
<evidence type="ECO:0000256" key="7">
    <source>
        <dbReference type="ARBA" id="ARBA00023136"/>
    </source>
</evidence>